<feature type="transmembrane region" description="Helical" evidence="6">
    <location>
        <begin position="279"/>
        <end position="303"/>
    </location>
</feature>
<dbReference type="InterPro" id="IPR050833">
    <property type="entry name" value="Poly_Biosynth_Transport"/>
</dbReference>
<keyword evidence="2" id="KW-1003">Cell membrane</keyword>
<dbReference type="GO" id="GO:0005886">
    <property type="term" value="C:plasma membrane"/>
    <property type="evidence" value="ECO:0007669"/>
    <property type="project" value="UniProtKB-SubCell"/>
</dbReference>
<dbReference type="AlphaFoldDB" id="A0AAJ1WFG2"/>
<feature type="transmembrane region" description="Helical" evidence="6">
    <location>
        <begin position="368"/>
        <end position="387"/>
    </location>
</feature>
<feature type="transmembrane region" description="Helical" evidence="6">
    <location>
        <begin position="106"/>
        <end position="129"/>
    </location>
</feature>
<evidence type="ECO:0000256" key="2">
    <source>
        <dbReference type="ARBA" id="ARBA00022475"/>
    </source>
</evidence>
<organism evidence="8 9">
    <name type="scientific">Pseudarthrobacter niigatensis</name>
    <dbReference type="NCBI Taxonomy" id="369935"/>
    <lineage>
        <taxon>Bacteria</taxon>
        <taxon>Bacillati</taxon>
        <taxon>Actinomycetota</taxon>
        <taxon>Actinomycetes</taxon>
        <taxon>Micrococcales</taxon>
        <taxon>Micrococcaceae</taxon>
        <taxon>Pseudarthrobacter</taxon>
    </lineage>
</organism>
<feature type="chain" id="PRO_5042584887" evidence="7">
    <location>
        <begin position="21"/>
        <end position="393"/>
    </location>
</feature>
<dbReference type="EMBL" id="JAUSTB010000005">
    <property type="protein sequence ID" value="MDQ0145992.1"/>
    <property type="molecule type" value="Genomic_DNA"/>
</dbReference>
<comment type="caution">
    <text evidence="8">The sequence shown here is derived from an EMBL/GenBank/DDBJ whole genome shotgun (WGS) entry which is preliminary data.</text>
</comment>
<evidence type="ECO:0000256" key="5">
    <source>
        <dbReference type="ARBA" id="ARBA00023136"/>
    </source>
</evidence>
<dbReference type="Proteomes" id="UP001239267">
    <property type="component" value="Unassembled WGS sequence"/>
</dbReference>
<keyword evidence="7" id="KW-0732">Signal</keyword>
<keyword evidence="9" id="KW-1185">Reference proteome</keyword>
<keyword evidence="3 6" id="KW-0812">Transmembrane</keyword>
<feature type="transmembrane region" description="Helical" evidence="6">
    <location>
        <begin position="36"/>
        <end position="60"/>
    </location>
</feature>
<evidence type="ECO:0000313" key="9">
    <source>
        <dbReference type="Proteomes" id="UP001239267"/>
    </source>
</evidence>
<dbReference type="PANTHER" id="PTHR30250:SF11">
    <property type="entry name" value="O-ANTIGEN TRANSPORTER-RELATED"/>
    <property type="match status" value="1"/>
</dbReference>
<protein>
    <submittedName>
        <fullName evidence="8">O-antigen/teichoic acid export membrane protein</fullName>
    </submittedName>
</protein>
<keyword evidence="5 6" id="KW-0472">Membrane</keyword>
<feature type="transmembrane region" description="Helical" evidence="6">
    <location>
        <begin position="141"/>
        <end position="157"/>
    </location>
</feature>
<dbReference type="RefSeq" id="WP_307359301.1">
    <property type="nucleotide sequence ID" value="NZ_JAUSTB010000005.1"/>
</dbReference>
<evidence type="ECO:0000256" key="3">
    <source>
        <dbReference type="ARBA" id="ARBA00022692"/>
    </source>
</evidence>
<proteinExistence type="predicted"/>
<feature type="signal peptide" evidence="7">
    <location>
        <begin position="1"/>
        <end position="20"/>
    </location>
</feature>
<feature type="transmembrane region" description="Helical" evidence="6">
    <location>
        <begin position="81"/>
        <end position="100"/>
    </location>
</feature>
<dbReference type="InterPro" id="IPR002797">
    <property type="entry name" value="Polysacc_synth"/>
</dbReference>
<dbReference type="PANTHER" id="PTHR30250">
    <property type="entry name" value="PST FAMILY PREDICTED COLANIC ACID TRANSPORTER"/>
    <property type="match status" value="1"/>
</dbReference>
<accession>A0AAJ1WFG2</accession>
<reference evidence="8 9" key="1">
    <citation type="submission" date="2023-07" db="EMBL/GenBank/DDBJ databases">
        <title>Sorghum-associated microbial communities from plants grown in Nebraska, USA.</title>
        <authorList>
            <person name="Schachtman D."/>
        </authorList>
    </citation>
    <scope>NUCLEOTIDE SEQUENCE [LARGE SCALE GENOMIC DNA]</scope>
    <source>
        <strain evidence="8 9">DS1001</strain>
    </source>
</reference>
<keyword evidence="4 6" id="KW-1133">Transmembrane helix</keyword>
<dbReference type="Pfam" id="PF01943">
    <property type="entry name" value="Polysacc_synt"/>
    <property type="match status" value="1"/>
</dbReference>
<feature type="transmembrane region" description="Helical" evidence="6">
    <location>
        <begin position="163"/>
        <end position="184"/>
    </location>
</feature>
<feature type="transmembrane region" description="Helical" evidence="6">
    <location>
        <begin position="342"/>
        <end position="362"/>
    </location>
</feature>
<evidence type="ECO:0000256" key="6">
    <source>
        <dbReference type="SAM" id="Phobius"/>
    </source>
</evidence>
<feature type="transmembrane region" description="Helical" evidence="6">
    <location>
        <begin position="309"/>
        <end position="330"/>
    </location>
</feature>
<evidence type="ECO:0000256" key="1">
    <source>
        <dbReference type="ARBA" id="ARBA00004651"/>
    </source>
</evidence>
<gene>
    <name evidence="8" type="ORF">J2T23_001885</name>
</gene>
<evidence type="ECO:0000256" key="7">
    <source>
        <dbReference type="SAM" id="SignalP"/>
    </source>
</evidence>
<evidence type="ECO:0000256" key="4">
    <source>
        <dbReference type="ARBA" id="ARBA00022989"/>
    </source>
</evidence>
<evidence type="ECO:0000313" key="8">
    <source>
        <dbReference type="EMBL" id="MDQ0145992.1"/>
    </source>
</evidence>
<name>A0AAJ1WFG2_9MICC</name>
<comment type="subcellular location">
    <subcellularLocation>
        <location evidence="1">Cell membrane</location>
        <topology evidence="1">Multi-pass membrane protein</topology>
    </subcellularLocation>
</comment>
<sequence length="393" mass="42207">MKQQFLAMLLARGMSSVLQAANLVLLARSASLEDFGLLAVLTSVSVLILTFFDLGMSTLIPKSRALNLHEQVSAGLRLNAISTYLLAAISTTSFYIGYLFNQVPLWTVILVCALALEKKIETALSVFIADGNKSIPNFSILLRRLIPFLGTATAVWIHDDTILVYSAAYLVVVFLSVLNVDRLLRGRLKVRRSGRHSLRRIATESWPYFIGNLSAHARYIDTSLVAAVTSITGAAIYSAASKVVNPLQLVPQTLTAILMPHSARLNAVEARSLVNRLTLAFLSMLLLLVPTTFFAAPIVTILFGPDFLAAAPVLGVSLLALPFVTLSSPLGSVLQGQGLEKFVALNGVITAAVMLIAIPSFAIMWGVVGAAAAVGFSFTLKCGLLFFRSRSLA</sequence>